<evidence type="ECO:0000256" key="5">
    <source>
        <dbReference type="PROSITE-ProRule" id="PRU10007"/>
    </source>
</evidence>
<feature type="domain" description="Aldehyde dehydrogenase" evidence="7">
    <location>
        <begin position="14"/>
        <end position="477"/>
    </location>
</feature>
<dbReference type="InterPro" id="IPR016160">
    <property type="entry name" value="Ald_DH_CS_CYS"/>
</dbReference>
<dbReference type="Gene3D" id="3.40.605.10">
    <property type="entry name" value="Aldehyde Dehydrogenase, Chain A, domain 1"/>
    <property type="match status" value="1"/>
</dbReference>
<dbReference type="InterPro" id="IPR029510">
    <property type="entry name" value="Ald_DH_CS_GLU"/>
</dbReference>
<dbReference type="InterPro" id="IPR016163">
    <property type="entry name" value="Ald_DH_C"/>
</dbReference>
<dbReference type="PROSITE" id="PS00687">
    <property type="entry name" value="ALDEHYDE_DEHYDR_GLU"/>
    <property type="match status" value="1"/>
</dbReference>
<dbReference type="RefSeq" id="WP_248826993.1">
    <property type="nucleotide sequence ID" value="NZ_JALKFT010000053.1"/>
</dbReference>
<dbReference type="EMBL" id="JALKFT010000053">
    <property type="protein sequence ID" value="MCK9878937.1"/>
    <property type="molecule type" value="Genomic_DNA"/>
</dbReference>
<dbReference type="Pfam" id="PF00171">
    <property type="entry name" value="Aldedh"/>
    <property type="match status" value="1"/>
</dbReference>
<comment type="catalytic activity">
    <reaction evidence="4">
        <text>an aldehyde + NAD(+) + H2O = a carboxylate + NADH + 2 H(+)</text>
        <dbReference type="Rhea" id="RHEA:16185"/>
        <dbReference type="ChEBI" id="CHEBI:15377"/>
        <dbReference type="ChEBI" id="CHEBI:15378"/>
        <dbReference type="ChEBI" id="CHEBI:17478"/>
        <dbReference type="ChEBI" id="CHEBI:29067"/>
        <dbReference type="ChEBI" id="CHEBI:57540"/>
        <dbReference type="ChEBI" id="CHEBI:57945"/>
        <dbReference type="EC" id="1.2.1.3"/>
    </reaction>
</comment>
<dbReference type="InterPro" id="IPR015590">
    <property type="entry name" value="Aldehyde_DH_dom"/>
</dbReference>
<evidence type="ECO:0000256" key="1">
    <source>
        <dbReference type="ARBA" id="ARBA00009986"/>
    </source>
</evidence>
<protein>
    <recommendedName>
        <fullName evidence="3">aldehyde dehydrogenase (NAD(+))</fullName>
        <ecNumber evidence="3">1.2.1.3</ecNumber>
    </recommendedName>
</protein>
<evidence type="ECO:0000313" key="9">
    <source>
        <dbReference type="Proteomes" id="UP001201873"/>
    </source>
</evidence>
<name>A0ABT0K5Y2_9ACTN</name>
<dbReference type="InterPro" id="IPR016161">
    <property type="entry name" value="Ald_DH/histidinol_DH"/>
</dbReference>
<reference evidence="8 9" key="1">
    <citation type="submission" date="2022-04" db="EMBL/GenBank/DDBJ databases">
        <title>Genome diversity in the genus Frankia.</title>
        <authorList>
            <person name="Carlos-Shanley C."/>
            <person name="Hahn D."/>
        </authorList>
    </citation>
    <scope>NUCLEOTIDE SEQUENCE [LARGE SCALE GENOMIC DNA]</scope>
    <source>
        <strain evidence="8 9">Ag45/Mut15</strain>
    </source>
</reference>
<dbReference type="PANTHER" id="PTHR42804">
    <property type="entry name" value="ALDEHYDE DEHYDROGENASE"/>
    <property type="match status" value="1"/>
</dbReference>
<evidence type="ECO:0000256" key="6">
    <source>
        <dbReference type="RuleBase" id="RU003345"/>
    </source>
</evidence>
<keyword evidence="9" id="KW-1185">Reference proteome</keyword>
<comment type="caution">
    <text evidence="8">The sequence shown here is derived from an EMBL/GenBank/DDBJ whole genome shotgun (WGS) entry which is preliminary data.</text>
</comment>
<dbReference type="InterPro" id="IPR016162">
    <property type="entry name" value="Ald_DH_N"/>
</dbReference>
<evidence type="ECO:0000259" key="7">
    <source>
        <dbReference type="Pfam" id="PF00171"/>
    </source>
</evidence>
<evidence type="ECO:0000256" key="2">
    <source>
        <dbReference type="ARBA" id="ARBA00023002"/>
    </source>
</evidence>
<evidence type="ECO:0000313" key="8">
    <source>
        <dbReference type="EMBL" id="MCK9878937.1"/>
    </source>
</evidence>
<dbReference type="Gene3D" id="3.40.309.10">
    <property type="entry name" value="Aldehyde Dehydrogenase, Chain A, domain 2"/>
    <property type="match status" value="1"/>
</dbReference>
<dbReference type="Proteomes" id="UP001201873">
    <property type="component" value="Unassembled WGS sequence"/>
</dbReference>
<sequence length="482" mass="50397">MTITKDTLYIGGEWVHPHSSRTISVISPHTEELVATVPEADSGDVDRAVAAARRAFDEGPWPHTSPKDRAEVIRAISAAIKARAQEIADTTTAEMGAPRSFALAGNTYASALVLDGFATLVDGFAFEEERPGFGGRTCQVVKQPVGVAAAIAPWNVPLFIIAMKLGAALAAGATLVIKSAPEAPLTGYLLAEILDSVGLPPGVVSVIAADREASEALVRHPGIDKVSFTGSTAVGRRIGAICGEQLKRCTLELGGKSASILLDDADLATAIPGLLPAVFMNSGQACVAQTRVLVPRHRHDEVVAALDAAIGALKVGDPADPETFVGPLVAERQRTRVEGLIEAGVGEGAQLVRGGGRPADLDRGWYVEPTLFAGVDNQMRIAREEVFGPVLAVLPYDGEDEAVRIANDSDYGLSGSVWTGDVEHGIALGKRVRTGSFAINSGAVLDLLNPFGGFKQSGLGRELGREGLEAYLETQTIIPPVG</sequence>
<dbReference type="PANTHER" id="PTHR42804:SF1">
    <property type="entry name" value="ALDEHYDE DEHYDROGENASE-RELATED"/>
    <property type="match status" value="1"/>
</dbReference>
<accession>A0ABT0K5Y2</accession>
<dbReference type="CDD" id="cd07139">
    <property type="entry name" value="ALDH_AldA-Rv0768"/>
    <property type="match status" value="1"/>
</dbReference>
<evidence type="ECO:0000256" key="4">
    <source>
        <dbReference type="ARBA" id="ARBA00049194"/>
    </source>
</evidence>
<proteinExistence type="inferred from homology"/>
<dbReference type="EC" id="1.2.1.3" evidence="3"/>
<feature type="active site" evidence="5">
    <location>
        <position position="252"/>
    </location>
</feature>
<evidence type="ECO:0000256" key="3">
    <source>
        <dbReference type="ARBA" id="ARBA00024226"/>
    </source>
</evidence>
<dbReference type="PROSITE" id="PS00070">
    <property type="entry name" value="ALDEHYDE_DEHYDR_CYS"/>
    <property type="match status" value="1"/>
</dbReference>
<organism evidence="8 9">
    <name type="scientific">Frankia umida</name>
    <dbReference type="NCBI Taxonomy" id="573489"/>
    <lineage>
        <taxon>Bacteria</taxon>
        <taxon>Bacillati</taxon>
        <taxon>Actinomycetota</taxon>
        <taxon>Actinomycetes</taxon>
        <taxon>Frankiales</taxon>
        <taxon>Frankiaceae</taxon>
        <taxon>Frankia</taxon>
    </lineage>
</organism>
<keyword evidence="2 6" id="KW-0560">Oxidoreductase</keyword>
<comment type="similarity">
    <text evidence="1 6">Belongs to the aldehyde dehydrogenase family.</text>
</comment>
<dbReference type="SUPFAM" id="SSF53720">
    <property type="entry name" value="ALDH-like"/>
    <property type="match status" value="1"/>
</dbReference>
<gene>
    <name evidence="8" type="ORF">MXD59_24785</name>
</gene>